<organism evidence="3">
    <name type="scientific">uncultured marine group II/III euryarchaeote KM3_205_C10</name>
    <dbReference type="NCBI Taxonomy" id="1456424"/>
    <lineage>
        <taxon>Archaea</taxon>
        <taxon>Methanobacteriati</taxon>
        <taxon>Methanobacteriota</taxon>
        <taxon>environmental samples</taxon>
    </lineage>
</organism>
<proteinExistence type="predicted"/>
<dbReference type="SUPFAM" id="SSF48613">
    <property type="entry name" value="Heme oxygenase-like"/>
    <property type="match status" value="1"/>
</dbReference>
<dbReference type="NCBIfam" id="TIGR04305">
    <property type="entry name" value="fol_rel_CADD"/>
    <property type="match status" value="1"/>
</dbReference>
<evidence type="ECO:0000259" key="2">
    <source>
        <dbReference type="Pfam" id="PF03070"/>
    </source>
</evidence>
<reference evidence="3" key="1">
    <citation type="journal article" date="2014" name="Genome Biol. Evol.">
        <title>Pangenome evidence for extensive interdomain horizontal transfer affecting lineage core and shell genes in uncultured planktonic thaumarchaeota and euryarchaeota.</title>
        <authorList>
            <person name="Deschamps P."/>
            <person name="Zivanovic Y."/>
            <person name="Moreira D."/>
            <person name="Rodriguez-Valera F."/>
            <person name="Lopez-Garcia P."/>
        </authorList>
    </citation>
    <scope>NUCLEOTIDE SEQUENCE</scope>
</reference>
<dbReference type="Pfam" id="PF03070">
    <property type="entry name" value="TENA_THI-4"/>
    <property type="match status" value="1"/>
</dbReference>
<dbReference type="PANTHER" id="PTHR40279">
    <property type="entry name" value="PQQC-LIKE PROTEIN"/>
    <property type="match status" value="1"/>
</dbReference>
<evidence type="ECO:0000313" key="3">
    <source>
        <dbReference type="EMBL" id="AIF07606.1"/>
    </source>
</evidence>
<gene>
    <name evidence="3" type="primary">pqqC</name>
</gene>
<feature type="domain" description="Thiaminase-2/PQQC" evidence="2">
    <location>
        <begin position="21"/>
        <end position="221"/>
    </location>
</feature>
<dbReference type="EC" id="1.3.3.11" evidence="3"/>
<keyword evidence="1 3" id="KW-0560">Oxidoreductase</keyword>
<dbReference type="EMBL" id="KF900807">
    <property type="protein sequence ID" value="AIF07606.1"/>
    <property type="molecule type" value="Genomic_DNA"/>
</dbReference>
<name>A0A075GUM1_9EURY</name>
<dbReference type="GO" id="GO:0033732">
    <property type="term" value="F:pyrroloquinoline-quinone synthase activity"/>
    <property type="evidence" value="ECO:0007669"/>
    <property type="project" value="UniProtKB-EC"/>
</dbReference>
<dbReference type="InterPro" id="IPR004305">
    <property type="entry name" value="Thiaminase-2/PQQC"/>
</dbReference>
<dbReference type="InterPro" id="IPR027572">
    <property type="entry name" value="Fol-rel_CADD"/>
</dbReference>
<protein>
    <submittedName>
        <fullName evidence="3">TENA/THI-4 domain-containing protein (PqqC)</fullName>
        <ecNumber evidence="3">1.3.3.11</ecNumber>
    </submittedName>
</protein>
<evidence type="ECO:0000256" key="1">
    <source>
        <dbReference type="ARBA" id="ARBA00023002"/>
    </source>
</evidence>
<accession>A0A075GUM1</accession>
<dbReference type="SMART" id="SM01236">
    <property type="entry name" value="Haem_oxygenase_2"/>
    <property type="match status" value="1"/>
</dbReference>
<sequence length="233" mass="26281">MDKATNVFLDRIDAAVTKHALLDHPFYQLWNEGELPREALEEYSRQYYAHVRAFPTYVSAVHSRCDDIGVRQMLLDNLVEEEQGPDNHPELWLRFAEGLGVSRESAQDVRPLGATRDSIAMLRDLCEGDDYRNGVAALYAYESQVPDVSRTKREGLAKFYALDDPRAVEFFTVHEEADLRHRAEERAILARECQDEASRDAAVAAAGAASQALWHFLDGVYDAYIEPCAKCAA</sequence>
<dbReference type="AlphaFoldDB" id="A0A075GUM1"/>
<dbReference type="Gene3D" id="1.20.910.10">
    <property type="entry name" value="Heme oxygenase-like"/>
    <property type="match status" value="1"/>
</dbReference>
<dbReference type="InterPro" id="IPR039068">
    <property type="entry name" value="PqqC-like"/>
</dbReference>
<dbReference type="InterPro" id="IPR016084">
    <property type="entry name" value="Haem_Oase-like_multi-hlx"/>
</dbReference>
<dbReference type="PANTHER" id="PTHR40279:SF3">
    <property type="entry name" value="4-AMINOBENZOATE SYNTHASE"/>
    <property type="match status" value="1"/>
</dbReference>